<dbReference type="Gene3D" id="3.80.10.10">
    <property type="entry name" value="Ribonuclease Inhibitor"/>
    <property type="match status" value="1"/>
</dbReference>
<proteinExistence type="predicted"/>
<gene>
    <name evidence="1" type="ORF">LCDPAC02_00190</name>
</gene>
<name>A0A481YNY6_9VIRU</name>
<dbReference type="InterPro" id="IPR032675">
    <property type="entry name" value="LRR_dom_sf"/>
</dbReference>
<protein>
    <submittedName>
        <fullName evidence="1">Uncharacterized protein</fullName>
    </submittedName>
</protein>
<accession>A0A481YNY6</accession>
<dbReference type="EMBL" id="MK500299">
    <property type="protein sequence ID" value="QBK84820.1"/>
    <property type="molecule type" value="Genomic_DNA"/>
</dbReference>
<organism evidence="1">
    <name type="scientific">Pithovirus LCDPAC02</name>
    <dbReference type="NCBI Taxonomy" id="2506601"/>
    <lineage>
        <taxon>Viruses</taxon>
        <taxon>Pithoviruses</taxon>
    </lineage>
</organism>
<sequence length="231" mass="27300">MQICNGTTKKDGMRCKCNAKNGQYCGYHNKNNIICSFCNVNEINKNGVIQCWECVKNEKGKKFKIILEQTKKLECSDDIIIDIIIHIWNFCNFNTKLELRKLCKYTYNNKELIPVKLYNHTSKIIFHFKSSMKALRILHSSQRRPNILKYIDQLPNLEELYLPNFHLTQKFLDELPKNLEVLICNRIDFNKGFIDLSRFRNLRKLGNILRAPKDFISNLFKLEEVVLHVLL</sequence>
<reference evidence="1" key="1">
    <citation type="journal article" date="2019" name="MBio">
        <title>Virus Genomes from Deep Sea Sediments Expand the Ocean Megavirome and Support Independent Origins of Viral Gigantism.</title>
        <authorList>
            <person name="Backstrom D."/>
            <person name="Yutin N."/>
            <person name="Jorgensen S.L."/>
            <person name="Dharamshi J."/>
            <person name="Homa F."/>
            <person name="Zaremba-Niedwiedzka K."/>
            <person name="Spang A."/>
            <person name="Wolf Y.I."/>
            <person name="Koonin E.V."/>
            <person name="Ettema T.J."/>
        </authorList>
    </citation>
    <scope>NUCLEOTIDE SEQUENCE</scope>
</reference>
<evidence type="ECO:0000313" key="1">
    <source>
        <dbReference type="EMBL" id="QBK84820.1"/>
    </source>
</evidence>